<sequence>MDERESVRIGDRELGHRDDTYVIAEIGANFDGSKRRAKKLIELAAECGADAAKFQAFKADKILSKQGFDGLKEGFQQEWDKPVYEVYRDAELPREWIPELADHCENADIDFLCTPYDKEAVDVLDEFVSVYKIGSGDITWLDYLEYTAEKGKPIILSTGASTLGEIEEAVRAVRSTGNSEIIILQCVTNYPSKAESSHIRAMEGLRDSFGVPVGYSDHTPGLGVSLGAVSRGGCVIEKHFTDDSTRDGPDHPHSLTPDEFGTLVTEVRRINDALGETTKRVYEEEETPAVLQRRSLRAAADIEAGEEITERKLTALRPAPRTR</sequence>
<keyword evidence="2" id="KW-0966">Cell projection</keyword>
<organism evidence="2 3">
    <name type="scientific">Salinigranum rubrum</name>
    <dbReference type="NCBI Taxonomy" id="755307"/>
    <lineage>
        <taxon>Archaea</taxon>
        <taxon>Methanobacteriati</taxon>
        <taxon>Methanobacteriota</taxon>
        <taxon>Stenosarchaea group</taxon>
        <taxon>Halobacteria</taxon>
        <taxon>Halobacteriales</taxon>
        <taxon>Haloferacaceae</taxon>
        <taxon>Salinigranum</taxon>
    </lineage>
</organism>
<dbReference type="InterPro" id="IPR051690">
    <property type="entry name" value="PseI-like"/>
</dbReference>
<keyword evidence="2" id="KW-0969">Cilium</keyword>
<evidence type="ECO:0000313" key="3">
    <source>
        <dbReference type="Proteomes" id="UP000236584"/>
    </source>
</evidence>
<dbReference type="GO" id="GO:0047444">
    <property type="term" value="F:N-acylneuraminate-9-phosphate synthase activity"/>
    <property type="evidence" value="ECO:0007669"/>
    <property type="project" value="TreeGrafter"/>
</dbReference>
<dbReference type="Pfam" id="PF03102">
    <property type="entry name" value="NeuB"/>
    <property type="match status" value="1"/>
</dbReference>
<dbReference type="Proteomes" id="UP000236584">
    <property type="component" value="Chromosome"/>
</dbReference>
<dbReference type="InterPro" id="IPR013785">
    <property type="entry name" value="Aldolase_TIM"/>
</dbReference>
<evidence type="ECO:0000259" key="1">
    <source>
        <dbReference type="Pfam" id="PF03102"/>
    </source>
</evidence>
<dbReference type="PANTHER" id="PTHR42966:SF2">
    <property type="entry name" value="PSEUDAMINIC ACID SYNTHASE"/>
    <property type="match status" value="1"/>
</dbReference>
<reference evidence="2 3" key="1">
    <citation type="submission" date="2018-01" db="EMBL/GenBank/DDBJ databases">
        <title>Complete genome sequence of Salinigranum rubrum GX10T, an extremely halophilic archaeon isolated from a marine solar saltern.</title>
        <authorList>
            <person name="Han S."/>
        </authorList>
    </citation>
    <scope>NUCLEOTIDE SEQUENCE [LARGE SCALE GENOMIC DNA]</scope>
    <source>
        <strain evidence="2 3">GX10</strain>
    </source>
</reference>
<feature type="domain" description="PseI/NeuA/B-like" evidence="1">
    <location>
        <begin position="40"/>
        <end position="278"/>
    </location>
</feature>
<keyword evidence="2" id="KW-0282">Flagellum</keyword>
<evidence type="ECO:0000313" key="2">
    <source>
        <dbReference type="EMBL" id="AUV81810.1"/>
    </source>
</evidence>
<dbReference type="SUPFAM" id="SSF51569">
    <property type="entry name" value="Aldolase"/>
    <property type="match status" value="1"/>
</dbReference>
<keyword evidence="3" id="KW-1185">Reference proteome</keyword>
<dbReference type="OrthoDB" id="71219at2157"/>
<proteinExistence type="predicted"/>
<dbReference type="AlphaFoldDB" id="A0A2I8VIR7"/>
<gene>
    <name evidence="2" type="ORF">C2R22_09255</name>
</gene>
<dbReference type="PANTHER" id="PTHR42966">
    <property type="entry name" value="N-ACETYLNEURAMINATE SYNTHASE"/>
    <property type="match status" value="1"/>
</dbReference>
<dbReference type="InterPro" id="IPR057736">
    <property type="entry name" value="SAF_PseI/NeuA/NeuB"/>
</dbReference>
<protein>
    <submittedName>
        <fullName evidence="2">Flagellar biosynthesis protein FlgA</fullName>
    </submittedName>
</protein>
<name>A0A2I8VIR7_9EURY</name>
<dbReference type="InterPro" id="IPR013132">
    <property type="entry name" value="PseI/NeuA/B-like_N"/>
</dbReference>
<dbReference type="EMBL" id="CP026309">
    <property type="protein sequence ID" value="AUV81810.1"/>
    <property type="molecule type" value="Genomic_DNA"/>
</dbReference>
<dbReference type="Gene3D" id="3.20.20.70">
    <property type="entry name" value="Aldolase class I"/>
    <property type="match status" value="1"/>
</dbReference>
<dbReference type="CDD" id="cd11615">
    <property type="entry name" value="SAF_NeuB_like"/>
    <property type="match status" value="1"/>
</dbReference>
<accession>A0A2I8VIR7</accession>
<dbReference type="RefSeq" id="WP_103425498.1">
    <property type="nucleotide sequence ID" value="NZ_CP026309.1"/>
</dbReference>
<dbReference type="GO" id="GO:0016051">
    <property type="term" value="P:carbohydrate biosynthetic process"/>
    <property type="evidence" value="ECO:0007669"/>
    <property type="project" value="InterPro"/>
</dbReference>
<dbReference type="GeneID" id="35592275"/>
<dbReference type="KEGG" id="srub:C2R22_09255"/>